<feature type="domain" description="HTH tetR-type" evidence="5">
    <location>
        <begin position="12"/>
        <end position="72"/>
    </location>
</feature>
<dbReference type="PANTHER" id="PTHR30055">
    <property type="entry name" value="HTH-TYPE TRANSCRIPTIONAL REGULATOR RUTR"/>
    <property type="match status" value="1"/>
</dbReference>
<keyword evidence="1" id="KW-0805">Transcription regulation</keyword>
<dbReference type="Pfam" id="PF00440">
    <property type="entry name" value="TetR_N"/>
    <property type="match status" value="1"/>
</dbReference>
<accession>A0A370IAT2</accession>
<organism evidence="6 7">
    <name type="scientific">Nocardia pseudobrasiliensis</name>
    <dbReference type="NCBI Taxonomy" id="45979"/>
    <lineage>
        <taxon>Bacteria</taxon>
        <taxon>Bacillati</taxon>
        <taxon>Actinomycetota</taxon>
        <taxon>Actinomycetes</taxon>
        <taxon>Mycobacteriales</taxon>
        <taxon>Nocardiaceae</taxon>
        <taxon>Nocardia</taxon>
    </lineage>
</organism>
<reference evidence="6 7" key="1">
    <citation type="submission" date="2018-07" db="EMBL/GenBank/DDBJ databases">
        <title>Genomic Encyclopedia of Type Strains, Phase IV (KMG-IV): sequencing the most valuable type-strain genomes for metagenomic binning, comparative biology and taxonomic classification.</title>
        <authorList>
            <person name="Goeker M."/>
        </authorList>
    </citation>
    <scope>NUCLEOTIDE SEQUENCE [LARGE SCALE GENOMIC DNA]</scope>
    <source>
        <strain evidence="6 7">DSM 44290</strain>
    </source>
</reference>
<protein>
    <submittedName>
        <fullName evidence="6">TetR family transcriptional regulator</fullName>
    </submittedName>
</protein>
<evidence type="ECO:0000313" key="6">
    <source>
        <dbReference type="EMBL" id="RDI67720.1"/>
    </source>
</evidence>
<sequence>MTIPARRGRAPAVNDADIRRVARALLVDQGPEAVTLRAIARELGITAPALYRYYGSRDDLLATLRSDVCDDLAVDLTAAHDGAPDDAGVRFFAVLRGFRQWALTHSREFTLVFASPAGPGTPSAMRQFGEPVGRLFLAAAGRLLTEYEIVTPPTEFIPDGLRGDLVAFQTELLRVLSESGVKFPAEKLNLGISYVMIQSWARLYGHVTLEAFGNYPLMVTDPDALFDATLGDIATSIGLGDSGSR</sequence>
<dbReference type="RefSeq" id="WP_068005226.1">
    <property type="nucleotide sequence ID" value="NZ_QQBC01000002.1"/>
</dbReference>
<name>A0A370IAT2_9NOCA</name>
<dbReference type="InterPro" id="IPR050109">
    <property type="entry name" value="HTH-type_TetR-like_transc_reg"/>
</dbReference>
<dbReference type="SUPFAM" id="SSF46689">
    <property type="entry name" value="Homeodomain-like"/>
    <property type="match status" value="1"/>
</dbReference>
<dbReference type="PROSITE" id="PS50977">
    <property type="entry name" value="HTH_TETR_2"/>
    <property type="match status" value="1"/>
</dbReference>
<dbReference type="Gene3D" id="1.10.357.10">
    <property type="entry name" value="Tetracycline Repressor, domain 2"/>
    <property type="match status" value="1"/>
</dbReference>
<comment type="caution">
    <text evidence="6">The sequence shown here is derived from an EMBL/GenBank/DDBJ whole genome shotgun (WGS) entry which is preliminary data.</text>
</comment>
<dbReference type="GO" id="GO:0000976">
    <property type="term" value="F:transcription cis-regulatory region binding"/>
    <property type="evidence" value="ECO:0007669"/>
    <property type="project" value="TreeGrafter"/>
</dbReference>
<evidence type="ECO:0000313" key="7">
    <source>
        <dbReference type="Proteomes" id="UP000254869"/>
    </source>
</evidence>
<dbReference type="Proteomes" id="UP000254869">
    <property type="component" value="Unassembled WGS sequence"/>
</dbReference>
<dbReference type="EMBL" id="QQBC01000002">
    <property type="protein sequence ID" value="RDI67720.1"/>
    <property type="molecule type" value="Genomic_DNA"/>
</dbReference>
<evidence type="ECO:0000256" key="2">
    <source>
        <dbReference type="ARBA" id="ARBA00023125"/>
    </source>
</evidence>
<dbReference type="AlphaFoldDB" id="A0A370IAT2"/>
<dbReference type="InterPro" id="IPR025996">
    <property type="entry name" value="MT1864/Rv1816-like_C"/>
</dbReference>
<dbReference type="STRING" id="1210086.GCA_001613105_06169"/>
<evidence type="ECO:0000256" key="3">
    <source>
        <dbReference type="ARBA" id="ARBA00023163"/>
    </source>
</evidence>
<evidence type="ECO:0000256" key="1">
    <source>
        <dbReference type="ARBA" id="ARBA00023015"/>
    </source>
</evidence>
<dbReference type="SUPFAM" id="SSF48498">
    <property type="entry name" value="Tetracyclin repressor-like, C-terminal domain"/>
    <property type="match status" value="1"/>
</dbReference>
<keyword evidence="2 4" id="KW-0238">DNA-binding</keyword>
<evidence type="ECO:0000256" key="4">
    <source>
        <dbReference type="PROSITE-ProRule" id="PRU00335"/>
    </source>
</evidence>
<dbReference type="InterPro" id="IPR001647">
    <property type="entry name" value="HTH_TetR"/>
</dbReference>
<proteinExistence type="predicted"/>
<feature type="DNA-binding region" description="H-T-H motif" evidence="4">
    <location>
        <begin position="35"/>
        <end position="54"/>
    </location>
</feature>
<dbReference type="PRINTS" id="PR00455">
    <property type="entry name" value="HTHTETR"/>
</dbReference>
<dbReference type="Pfam" id="PF13305">
    <property type="entry name" value="TetR_C_33"/>
    <property type="match status" value="1"/>
</dbReference>
<gene>
    <name evidence="6" type="ORF">DFR76_102119</name>
</gene>
<dbReference type="GO" id="GO:0003700">
    <property type="term" value="F:DNA-binding transcription factor activity"/>
    <property type="evidence" value="ECO:0007669"/>
    <property type="project" value="TreeGrafter"/>
</dbReference>
<dbReference type="InterPro" id="IPR036271">
    <property type="entry name" value="Tet_transcr_reg_TetR-rel_C_sf"/>
</dbReference>
<evidence type="ECO:0000259" key="5">
    <source>
        <dbReference type="PROSITE" id="PS50977"/>
    </source>
</evidence>
<dbReference type="PANTHER" id="PTHR30055:SF243">
    <property type="entry name" value="HTH-TYPE TRANSCRIPTIONAL REGULATOR RV1816"/>
    <property type="match status" value="1"/>
</dbReference>
<keyword evidence="3" id="KW-0804">Transcription</keyword>
<keyword evidence="7" id="KW-1185">Reference proteome</keyword>
<dbReference type="InterPro" id="IPR009057">
    <property type="entry name" value="Homeodomain-like_sf"/>
</dbReference>